<evidence type="ECO:0000313" key="4">
    <source>
        <dbReference type="EMBL" id="KCZ91305.1"/>
    </source>
</evidence>
<dbReference type="Pfam" id="PF00353">
    <property type="entry name" value="HemolysinCabind"/>
    <property type="match status" value="8"/>
</dbReference>
<dbReference type="Proteomes" id="UP000024816">
    <property type="component" value="Unassembled WGS sequence"/>
</dbReference>
<dbReference type="InterPro" id="IPR018511">
    <property type="entry name" value="Hemolysin-typ_Ca-bd_CS"/>
</dbReference>
<dbReference type="PROSITE" id="PS00330">
    <property type="entry name" value="HEMOLYSIN_CALCIUM"/>
    <property type="match status" value="10"/>
</dbReference>
<dbReference type="PRINTS" id="PR00313">
    <property type="entry name" value="CABNDNGRPT"/>
</dbReference>
<evidence type="ECO:0000313" key="5">
    <source>
        <dbReference type="Proteomes" id="UP000024816"/>
    </source>
</evidence>
<dbReference type="EMBL" id="ARYJ01000001">
    <property type="protein sequence ID" value="KCZ91305.1"/>
    <property type="molecule type" value="Genomic_DNA"/>
</dbReference>
<protein>
    <submittedName>
        <fullName evidence="4">Putative calcium-binding protein</fullName>
    </submittedName>
</protein>
<comment type="caution">
    <text evidence="4">The sequence shown here is derived from an EMBL/GenBank/DDBJ whole genome shotgun (WGS) entry which is preliminary data.</text>
</comment>
<dbReference type="AlphaFoldDB" id="A0A059FKW2"/>
<dbReference type="InterPro" id="IPR001343">
    <property type="entry name" value="Hemolysn_Ca-bd"/>
</dbReference>
<dbReference type="InterPro" id="IPR050557">
    <property type="entry name" value="RTX_toxin/Mannuronan_C5-epim"/>
</dbReference>
<name>A0A059FKW2_9PROT</name>
<feature type="region of interest" description="Disordered" evidence="3">
    <location>
        <begin position="930"/>
        <end position="958"/>
    </location>
</feature>
<feature type="region of interest" description="Disordered" evidence="3">
    <location>
        <begin position="688"/>
        <end position="742"/>
    </location>
</feature>
<accession>A0A059FKW2</accession>
<dbReference type="PATRIC" id="fig|1280952.3.peg.439"/>
<dbReference type="STRING" id="1280952.HJA_02165"/>
<dbReference type="eggNOG" id="COG2931">
    <property type="taxonomic scope" value="Bacteria"/>
</dbReference>
<gene>
    <name evidence="4" type="ORF">HJA_02165</name>
</gene>
<dbReference type="InterPro" id="IPR011049">
    <property type="entry name" value="Serralysin-like_metalloprot_C"/>
</dbReference>
<keyword evidence="2" id="KW-0964">Secreted</keyword>
<dbReference type="Gene3D" id="2.150.10.10">
    <property type="entry name" value="Serralysin-like metalloprotease, C-terminal"/>
    <property type="match status" value="5"/>
</dbReference>
<dbReference type="RefSeq" id="WP_035577545.1">
    <property type="nucleotide sequence ID" value="NZ_ARYJ01000001.1"/>
</dbReference>
<keyword evidence="5" id="KW-1185">Reference proteome</keyword>
<dbReference type="SUPFAM" id="SSF51120">
    <property type="entry name" value="beta-Roll"/>
    <property type="match status" value="4"/>
</dbReference>
<dbReference type="GO" id="GO:0005576">
    <property type="term" value="C:extracellular region"/>
    <property type="evidence" value="ECO:0007669"/>
    <property type="project" value="UniProtKB-SubCell"/>
</dbReference>
<reference evidence="4 5" key="1">
    <citation type="journal article" date="2014" name="Antonie Van Leeuwenhoek">
        <title>Hyphomonas beringensis sp. nov. and Hyphomonas chukchiensis sp. nov., isolated from surface seawater of the Bering Sea and Chukchi Sea.</title>
        <authorList>
            <person name="Li C."/>
            <person name="Lai Q."/>
            <person name="Li G."/>
            <person name="Dong C."/>
            <person name="Wang J."/>
            <person name="Liao Y."/>
            <person name="Shao Z."/>
        </authorList>
    </citation>
    <scope>NUCLEOTIDE SEQUENCE [LARGE SCALE GENOMIC DNA]</scope>
    <source>
        <strain evidence="4 5">VP2</strain>
    </source>
</reference>
<sequence>MKLNFWLNPFAALASDDVLFGTGLFRPLFPFQMDASALQSSKLVAAEAAPPIEGTEGNDALYGTDGDDVVYGYGGEDYIRTYEGDDLIYGGDDRDYILVAGGSNTVYGGNGDDEITMSTYGVTQPSDFVDHLYGEDGNDVIYGNVGDDFLDGGAGDDYLLGGRGNDSLTGGTGADTFDFNYYEDSLDQDVVEDFNVAEDIVDLMGLYSRALGISVFENAVQSGNDVILAHPSGLGSTLVLRNVDLGDLTESNFLFSPLVAQDDDLTVSATGTLTANVLDDNGNGPDTNDFQNTTGVYGVSLDPDTPFFSFSTEPLILGEGATFFVNPDGSVDLNLNGAFDYLRDGESLTFQIYYEMRDQDEAYSDRGTINLTITGVDNDIDYIEGGIGDDTLTGGTTDDQIVGLEGNDTIDGASGNDTLVGLEGDDTLTGGTGRDWLFGGDGNDILSGGMGPDRLSGDVGNDTLTGGSGADTFVFLPETEEVYVDGQPEYIPVAIGDDVITDFDPSEDLIDLSGFSSRSVREAVALSAVQSGADVVLTIGGDSPGTITLQNTDLGDLSEANFVFFPLVLQDDYITVSASGPLTANVLDDNGNGADASYGAPLQGMYGTFSPALNSSSYPGGWFTFGDGVQVGINYDGSIIYNPNDALDYLRDGESVTYEIVYTIGNEDGYRDTATLYLSVTGEANTTGFQDGDGDGNTLTGGTEDDTLNGFGGNDTLDGATGNDRLHGGDGEDALTGGAGRDRLWGDAGNDTLNGGLGPDALLGGDGNDTLYGGTSFDKLLGGSGDDMLNGEDGDDILSGDDGDDTLYGGDGNDTLNGGAGNDALWGGEGTDTMTGGAGFDVFYIGNGENQVITDFNPTEDRIVLDGMNFFYTQDELELVQSGKDVILTPIEDSGYFSLTIRNVSLEQLQDWMITYEIILGSEAESAAKPETAAPEWLPLPEPSHALPQPDLSHDDGGYAPYDPVFDLFDSAPPDWHLA</sequence>
<dbReference type="PANTHER" id="PTHR38340">
    <property type="entry name" value="S-LAYER PROTEIN"/>
    <property type="match status" value="1"/>
</dbReference>
<dbReference type="GO" id="GO:0005509">
    <property type="term" value="F:calcium ion binding"/>
    <property type="evidence" value="ECO:0007669"/>
    <property type="project" value="InterPro"/>
</dbReference>
<dbReference type="OrthoDB" id="7629535at2"/>
<dbReference type="PANTHER" id="PTHR38340:SF1">
    <property type="entry name" value="S-LAYER PROTEIN"/>
    <property type="match status" value="1"/>
</dbReference>
<comment type="subcellular location">
    <subcellularLocation>
        <location evidence="1">Secreted</location>
    </subcellularLocation>
</comment>
<proteinExistence type="predicted"/>
<evidence type="ECO:0000256" key="3">
    <source>
        <dbReference type="SAM" id="MobiDB-lite"/>
    </source>
</evidence>
<evidence type="ECO:0000256" key="1">
    <source>
        <dbReference type="ARBA" id="ARBA00004613"/>
    </source>
</evidence>
<evidence type="ECO:0000256" key="2">
    <source>
        <dbReference type="ARBA" id="ARBA00022525"/>
    </source>
</evidence>
<organism evidence="4 5">
    <name type="scientific">Hyphomonas jannaschiana VP2</name>
    <dbReference type="NCBI Taxonomy" id="1280952"/>
    <lineage>
        <taxon>Bacteria</taxon>
        <taxon>Pseudomonadati</taxon>
        <taxon>Pseudomonadota</taxon>
        <taxon>Alphaproteobacteria</taxon>
        <taxon>Hyphomonadales</taxon>
        <taxon>Hyphomonadaceae</taxon>
        <taxon>Hyphomonas</taxon>
    </lineage>
</organism>